<name>A0A5N6KZE9_9ROSI</name>
<comment type="caution">
    <text evidence="1">The sequence shown here is derived from an EMBL/GenBank/DDBJ whole genome shotgun (WGS) entry which is preliminary data.</text>
</comment>
<organism evidence="1 2">
    <name type="scientific">Carpinus fangiana</name>
    <dbReference type="NCBI Taxonomy" id="176857"/>
    <lineage>
        <taxon>Eukaryota</taxon>
        <taxon>Viridiplantae</taxon>
        <taxon>Streptophyta</taxon>
        <taxon>Embryophyta</taxon>
        <taxon>Tracheophyta</taxon>
        <taxon>Spermatophyta</taxon>
        <taxon>Magnoliopsida</taxon>
        <taxon>eudicotyledons</taxon>
        <taxon>Gunneridae</taxon>
        <taxon>Pentapetalae</taxon>
        <taxon>rosids</taxon>
        <taxon>fabids</taxon>
        <taxon>Fagales</taxon>
        <taxon>Betulaceae</taxon>
        <taxon>Carpinus</taxon>
    </lineage>
</organism>
<sequence length="108" mass="11311">MVVVVTTYVDAGVGTDRHPQAALIAEGAKVAEAVLEASDIDTELVKEDALSVSPELGEFPDVMGVDDDDPEVLVTVEVTSGEDMALPLRSSVDVYPVIRLSEIGTAVV</sequence>
<gene>
    <name evidence="1" type="ORF">FH972_024886</name>
</gene>
<evidence type="ECO:0000313" key="1">
    <source>
        <dbReference type="EMBL" id="KAB8416367.1"/>
    </source>
</evidence>
<dbReference type="AlphaFoldDB" id="A0A5N6KZE9"/>
<proteinExistence type="predicted"/>
<accession>A0A5N6KZE9</accession>
<dbReference type="EMBL" id="VIBQ01000031">
    <property type="protein sequence ID" value="KAB8416367.1"/>
    <property type="molecule type" value="Genomic_DNA"/>
</dbReference>
<keyword evidence="2" id="KW-1185">Reference proteome</keyword>
<reference evidence="1 2" key="1">
    <citation type="submission" date="2019-06" db="EMBL/GenBank/DDBJ databases">
        <title>A chromosomal-level reference genome of Carpinus fangiana (Coryloideae, Betulaceae).</title>
        <authorList>
            <person name="Yang X."/>
            <person name="Wang Z."/>
            <person name="Zhang L."/>
            <person name="Hao G."/>
            <person name="Liu J."/>
            <person name="Yang Y."/>
        </authorList>
    </citation>
    <scope>NUCLEOTIDE SEQUENCE [LARGE SCALE GENOMIC DNA]</scope>
    <source>
        <strain evidence="1">Cfa_2016G</strain>
        <tissue evidence="1">Leaf</tissue>
    </source>
</reference>
<evidence type="ECO:0000313" key="2">
    <source>
        <dbReference type="Proteomes" id="UP000327013"/>
    </source>
</evidence>
<dbReference type="Proteomes" id="UP000327013">
    <property type="component" value="Unassembled WGS sequence"/>
</dbReference>
<protein>
    <submittedName>
        <fullName evidence="1">Uncharacterized protein</fullName>
    </submittedName>
</protein>